<dbReference type="SUPFAM" id="SSF56436">
    <property type="entry name" value="C-type lectin-like"/>
    <property type="match status" value="1"/>
</dbReference>
<dbReference type="PROSITE" id="PS51318">
    <property type="entry name" value="TAT"/>
    <property type="match status" value="1"/>
</dbReference>
<proteinExistence type="predicted"/>
<dbReference type="InterPro" id="IPR016187">
    <property type="entry name" value="CTDL_fold"/>
</dbReference>
<evidence type="ECO:0000256" key="2">
    <source>
        <dbReference type="SAM" id="Phobius"/>
    </source>
</evidence>
<dbReference type="GeneID" id="80534901"/>
<evidence type="ECO:0000259" key="3">
    <source>
        <dbReference type="PROSITE" id="PS50041"/>
    </source>
</evidence>
<dbReference type="EMBL" id="JQ805139">
    <property type="protein sequence ID" value="AFK84009.1"/>
    <property type="molecule type" value="Genomic_DNA"/>
</dbReference>
<keyword evidence="2" id="KW-0472">Membrane</keyword>
<dbReference type="Proteomes" id="UP000103899">
    <property type="component" value="Segment"/>
</dbReference>
<dbReference type="InterPro" id="IPR006311">
    <property type="entry name" value="TAT_signal"/>
</dbReference>
<keyword evidence="2" id="KW-1133">Transmembrane helix</keyword>
<dbReference type="Gene3D" id="3.10.100.10">
    <property type="entry name" value="Mannose-Binding Protein A, subunit A"/>
    <property type="match status" value="1"/>
</dbReference>
<dbReference type="KEGG" id="vg:80534901"/>
<sequence>MTAPPRVPANALGRRDSPKALGPRLWPDRPQPRRRRFIFWTLATFAASLFSAALLSAATAAYLQRLWTRIAESEMAACKPSKPSEQPGVSRQATTLSYRWFPDSCANRPCRRPWKGWNGACYYAPPESLPWYAAADKCKVLQSTADIAVVRTLDELEFLLSGPYDDHQIGRMRTDCRPENVAVFGRIDAWDDPPKLHVKGARIGVVYINGTELWAEEEFTRPRRFVCSLNATTQCVQERRRACEGLADPKDARECYREAATGPSPTHHITSDAPR</sequence>
<dbReference type="InterPro" id="IPR001304">
    <property type="entry name" value="C-type_lectin-like"/>
</dbReference>
<organism evidence="4 5">
    <name type="scientific">miniopterid betaherpesvirus 1</name>
    <dbReference type="NCBI Taxonomy" id="3070189"/>
    <lineage>
        <taxon>Viruses</taxon>
        <taxon>Duplodnaviria</taxon>
        <taxon>Heunggongvirae</taxon>
        <taxon>Peploviricota</taxon>
        <taxon>Herviviricetes</taxon>
        <taxon>Herpesvirales</taxon>
        <taxon>Orthoherpesviridae</taxon>
        <taxon>Betaherpesvirinae</taxon>
        <taxon>Quwivirus</taxon>
        <taxon>Quwivirus miniopteridbeta1</taxon>
    </lineage>
</organism>
<dbReference type="PROSITE" id="PS50041">
    <property type="entry name" value="C_TYPE_LECTIN_2"/>
    <property type="match status" value="1"/>
</dbReference>
<feature type="region of interest" description="Disordered" evidence="1">
    <location>
        <begin position="1"/>
        <end position="28"/>
    </location>
</feature>
<evidence type="ECO:0000313" key="5">
    <source>
        <dbReference type="Proteomes" id="UP000103899"/>
    </source>
</evidence>
<accession>I3VQG5</accession>
<name>I3VQG5_9BETA</name>
<evidence type="ECO:0000313" key="4">
    <source>
        <dbReference type="EMBL" id="AFK84009.1"/>
    </source>
</evidence>
<keyword evidence="2" id="KW-0812">Transmembrane</keyword>
<feature type="domain" description="C-type lectin" evidence="3">
    <location>
        <begin position="117"/>
        <end position="228"/>
    </location>
</feature>
<keyword evidence="5" id="KW-1185">Reference proteome</keyword>
<dbReference type="CDD" id="cd00037">
    <property type="entry name" value="CLECT"/>
    <property type="match status" value="1"/>
</dbReference>
<protein>
    <submittedName>
        <fullName evidence="4">B163</fullName>
    </submittedName>
</protein>
<feature type="transmembrane region" description="Helical" evidence="2">
    <location>
        <begin position="37"/>
        <end position="63"/>
    </location>
</feature>
<dbReference type="InterPro" id="IPR016186">
    <property type="entry name" value="C-type_lectin-like/link_sf"/>
</dbReference>
<dbReference type="RefSeq" id="YP_010797198.1">
    <property type="nucleotide sequence ID" value="NC_076129.1"/>
</dbReference>
<evidence type="ECO:0000256" key="1">
    <source>
        <dbReference type="SAM" id="MobiDB-lite"/>
    </source>
</evidence>
<reference evidence="4 5" key="1">
    <citation type="journal article" date="2012" name="J. Virol.">
        <title>A Novel Bat Herpesvirus Encodes Homologues of Major Histocompatibility Complex Classes I and II, C-Type Lectin, and a Unique Family of Immune-Related Genes.</title>
        <authorList>
            <person name="Zhang H."/>
            <person name="Todd S."/>
            <person name="Tachedjian M."/>
            <person name="Barr J.A."/>
            <person name="Luo M."/>
            <person name="Yu M."/>
            <person name="Marsh G.A."/>
            <person name="Crameri G."/>
            <person name="Wang L.F."/>
        </authorList>
    </citation>
    <scope>NUCLEOTIDE SEQUENCE [LARGE SCALE GENOMIC DNA]</scope>
    <source>
        <strain evidence="4">B7D8</strain>
    </source>
</reference>